<dbReference type="PANTHER" id="PTHR43586:SF8">
    <property type="entry name" value="CYSTEINE DESULFURASE 1, CHLOROPLASTIC"/>
    <property type="match status" value="1"/>
</dbReference>
<accession>A0A0L6JR59</accession>
<organism evidence="4 5">
    <name type="scientific">Pseudobacteroides cellulosolvens ATCC 35603 = DSM 2933</name>
    <dbReference type="NCBI Taxonomy" id="398512"/>
    <lineage>
        <taxon>Bacteria</taxon>
        <taxon>Bacillati</taxon>
        <taxon>Bacillota</taxon>
        <taxon>Clostridia</taxon>
        <taxon>Eubacteriales</taxon>
        <taxon>Oscillospiraceae</taxon>
        <taxon>Pseudobacteroides</taxon>
    </lineage>
</organism>
<proteinExistence type="predicted"/>
<dbReference type="InterPro" id="IPR015424">
    <property type="entry name" value="PyrdxlP-dep_Trfase"/>
</dbReference>
<comment type="cofactor">
    <cofactor evidence="1">
        <name>pyridoxal 5'-phosphate</name>
        <dbReference type="ChEBI" id="CHEBI:597326"/>
    </cofactor>
</comment>
<keyword evidence="4" id="KW-0808">Transferase</keyword>
<dbReference type="SUPFAM" id="SSF53383">
    <property type="entry name" value="PLP-dependent transferases"/>
    <property type="match status" value="1"/>
</dbReference>
<dbReference type="InterPro" id="IPR015421">
    <property type="entry name" value="PyrdxlP-dep_Trfase_major"/>
</dbReference>
<feature type="domain" description="Aminotransferase class V" evidence="3">
    <location>
        <begin position="61"/>
        <end position="128"/>
    </location>
</feature>
<dbReference type="PANTHER" id="PTHR43586">
    <property type="entry name" value="CYSTEINE DESULFURASE"/>
    <property type="match status" value="1"/>
</dbReference>
<dbReference type="Pfam" id="PF00266">
    <property type="entry name" value="Aminotran_5"/>
    <property type="match status" value="1"/>
</dbReference>
<comment type="caution">
    <text evidence="4">The sequence shown here is derived from an EMBL/GenBank/DDBJ whole genome shotgun (WGS) entry which is preliminary data.</text>
</comment>
<gene>
    <name evidence="4" type="ORF">Bccel_3543</name>
</gene>
<keyword evidence="2" id="KW-0663">Pyridoxal phosphate</keyword>
<dbReference type="STRING" id="398512.Bccel_3543"/>
<evidence type="ECO:0000259" key="3">
    <source>
        <dbReference type="Pfam" id="PF00266"/>
    </source>
</evidence>
<keyword evidence="4" id="KW-0032">Aminotransferase</keyword>
<name>A0A0L6JR59_9FIRM</name>
<dbReference type="EMBL" id="LGTC01000001">
    <property type="protein sequence ID" value="KNY28269.1"/>
    <property type="molecule type" value="Genomic_DNA"/>
</dbReference>
<dbReference type="InterPro" id="IPR000192">
    <property type="entry name" value="Aminotrans_V_dom"/>
</dbReference>
<keyword evidence="5" id="KW-1185">Reference proteome</keyword>
<evidence type="ECO:0000256" key="2">
    <source>
        <dbReference type="ARBA" id="ARBA00022898"/>
    </source>
</evidence>
<dbReference type="Gene3D" id="3.40.640.10">
    <property type="entry name" value="Type I PLP-dependent aspartate aminotransferase-like (Major domain)"/>
    <property type="match status" value="1"/>
</dbReference>
<dbReference type="AlphaFoldDB" id="A0A0L6JR59"/>
<dbReference type="GO" id="GO:0008483">
    <property type="term" value="F:transaminase activity"/>
    <property type="evidence" value="ECO:0007669"/>
    <property type="project" value="UniProtKB-KW"/>
</dbReference>
<evidence type="ECO:0000313" key="4">
    <source>
        <dbReference type="EMBL" id="KNY28269.1"/>
    </source>
</evidence>
<reference evidence="5" key="1">
    <citation type="submission" date="2015-07" db="EMBL/GenBank/DDBJ databases">
        <title>Near-Complete Genome Sequence of the Cellulolytic Bacterium Bacteroides (Pseudobacteroides) cellulosolvens ATCC 35603.</title>
        <authorList>
            <person name="Dassa B."/>
            <person name="Utturkar S.M."/>
            <person name="Klingeman D.M."/>
            <person name="Hurt R.A."/>
            <person name="Keller M."/>
            <person name="Xu J."/>
            <person name="Reddy Y.H.K."/>
            <person name="Borovok I."/>
            <person name="Grinberg I.R."/>
            <person name="Lamed R."/>
            <person name="Zhivin O."/>
            <person name="Bayer E.A."/>
            <person name="Brown S.D."/>
        </authorList>
    </citation>
    <scope>NUCLEOTIDE SEQUENCE [LARGE SCALE GENOMIC DNA]</scope>
    <source>
        <strain evidence="5">DSM 2933</strain>
    </source>
</reference>
<dbReference type="Proteomes" id="UP000036923">
    <property type="component" value="Unassembled WGS sequence"/>
</dbReference>
<dbReference type="InterPro" id="IPR015422">
    <property type="entry name" value="PyrdxlP-dep_Trfase_small"/>
</dbReference>
<evidence type="ECO:0000313" key="5">
    <source>
        <dbReference type="Proteomes" id="UP000036923"/>
    </source>
</evidence>
<protein>
    <submittedName>
        <fullName evidence="4">Aminotransferase class V</fullName>
    </submittedName>
</protein>
<sequence length="133" mass="15705">MIANNYYHNSINEADYYFVKQQCENTFKQNKFSEGDQNIKIRNIRKDFPILERKINGYNLVWLDNAATTQKPLCVTESLNRYYKEYNSNVHRGAHTLAKEATEEYESARKKVQKFIGSSSPEEIIFLRVQLKL</sequence>
<evidence type="ECO:0000256" key="1">
    <source>
        <dbReference type="ARBA" id="ARBA00001933"/>
    </source>
</evidence>
<dbReference type="PATRIC" id="fig|398512.5.peg.3711"/>
<dbReference type="Gene3D" id="3.90.1150.10">
    <property type="entry name" value="Aspartate Aminotransferase, domain 1"/>
    <property type="match status" value="1"/>
</dbReference>